<dbReference type="Gene3D" id="3.40.50.150">
    <property type="entry name" value="Vaccinia Virus protein VP39"/>
    <property type="match status" value="2"/>
</dbReference>
<feature type="region of interest" description="Disordered" evidence="7">
    <location>
        <begin position="424"/>
        <end position="449"/>
    </location>
</feature>
<dbReference type="GO" id="GO:0032259">
    <property type="term" value="P:methylation"/>
    <property type="evidence" value="ECO:0007669"/>
    <property type="project" value="UniProtKB-KW"/>
</dbReference>
<dbReference type="Pfam" id="PF01564">
    <property type="entry name" value="Spermine_synth"/>
    <property type="match status" value="1"/>
</dbReference>
<sequence>MELLPRSPGEFGSARYWDRFFRQRGQRPFEWYGDFPQLVPVLHKYVRPRDKVLVVGCGNSELSEQMYDVGMCEDIVSIDISDAVIRQMQERSRNKRPKMSYLLMDMLQMDFPDAHFQVVLDKGTLDAILTDEEEATLAKVDKMFAEIRRVLQVGGRYLCVSLAQAHVLKKAVEYFSQEGWVVRVHQVAGSGDKQQFVLPVFVYVMTKFRKIPGSAPQILEICPEEQDKPMRVESAERLVAAVKDRQHYTLLCSQLSKTPCGEQVSLDLCDKESGKPRYTLHVVDSPLVKSSRDNRFAIFIIPQGRETEWLFGTEEGRRQLAASAGFGRLVTVALHREQHYEGMAGIQAELSGKVMELAPPGLLARQQVPFLSVGGDIGVRTVRHCDTSPLSGDYVVEDVKGDGTCYFRRLIFLRNRNVVQSEARLLDPTPLPGQKKRRKDKKKSSATEPPAAIDKSYLCCEHHKAMVAGLCLLASPDSLPGTMLAVLVVGLGGGSLPLFVHDYFSQARVTVAEIDPSMLEVATRWFGFSQDDRLQVHVSDGLDYVAKLAAEVSVVSPAAPAQYDAIMFDVDSKDLTVGMSCPPPAFVEKPFLQKVKTVLRPEGVFVLNLVCRDAQLKESVLATLREVFPLLYTRQIEGEVNEILFCQPNPEGRRDPTELGTRARALEGALRQPGHSWDSSYTLADMLQAVKIL</sequence>
<keyword evidence="2" id="KW-0489">Methyltransferase</keyword>
<evidence type="ECO:0000256" key="3">
    <source>
        <dbReference type="ARBA" id="ARBA00022679"/>
    </source>
</evidence>
<keyword evidence="3" id="KW-0808">Transferase</keyword>
<keyword evidence="4" id="KW-0511">Multifunctional enzyme</keyword>
<keyword evidence="10" id="KW-1185">Reference proteome</keyword>
<evidence type="ECO:0000256" key="2">
    <source>
        <dbReference type="ARBA" id="ARBA00022603"/>
    </source>
</evidence>
<feature type="domain" description="Methyltransferase" evidence="8">
    <location>
        <begin position="50"/>
        <end position="171"/>
    </location>
</feature>
<organism evidence="9 10">
    <name type="scientific">Trogon melanurus</name>
    <name type="common">Black-tailed trogon</name>
    <dbReference type="NCBI Taxonomy" id="56311"/>
    <lineage>
        <taxon>Eukaryota</taxon>
        <taxon>Metazoa</taxon>
        <taxon>Chordata</taxon>
        <taxon>Craniata</taxon>
        <taxon>Vertebrata</taxon>
        <taxon>Euteleostomi</taxon>
        <taxon>Archelosauria</taxon>
        <taxon>Archosauria</taxon>
        <taxon>Dinosauria</taxon>
        <taxon>Saurischia</taxon>
        <taxon>Theropoda</taxon>
        <taxon>Coelurosauria</taxon>
        <taxon>Aves</taxon>
        <taxon>Neognathae</taxon>
        <taxon>Neoaves</taxon>
        <taxon>Telluraves</taxon>
        <taxon>Coraciimorphae</taxon>
        <taxon>Trogoniformes</taxon>
        <taxon>Trogonidae</taxon>
        <taxon>Trogon</taxon>
    </lineage>
</organism>
<gene>
    <name evidence="9" type="primary">Mettl13</name>
    <name evidence="9" type="ORF">TROMEL_R01980</name>
</gene>
<evidence type="ECO:0000256" key="1">
    <source>
        <dbReference type="ARBA" id="ARBA00008361"/>
    </source>
</evidence>
<name>A0A7L0EH48_TROML</name>
<dbReference type="InterPro" id="IPR051419">
    <property type="entry name" value="Lys/N-term_MeTrsfase_sf"/>
</dbReference>
<dbReference type="Proteomes" id="UP000550660">
    <property type="component" value="Unassembled WGS sequence"/>
</dbReference>
<evidence type="ECO:0000256" key="5">
    <source>
        <dbReference type="ARBA" id="ARBA00071300"/>
    </source>
</evidence>
<accession>A0A7L0EH48</accession>
<dbReference type="InterPro" id="IPR025714">
    <property type="entry name" value="Methyltranfer_dom"/>
</dbReference>
<protein>
    <recommendedName>
        <fullName evidence="5">eEF1A lysine and N-terminal methyltransferase</fullName>
    </recommendedName>
    <alternativeName>
        <fullName evidence="6">Methyltransferase-like protein 13</fullName>
    </alternativeName>
</protein>
<dbReference type="EMBL" id="VXAG01000914">
    <property type="protein sequence ID" value="NXJ82071.1"/>
    <property type="molecule type" value="Genomic_DNA"/>
</dbReference>
<comment type="similarity">
    <text evidence="1">Belongs to the methyltransferase superfamily.</text>
</comment>
<dbReference type="CDD" id="cd02440">
    <property type="entry name" value="AdoMet_MTases"/>
    <property type="match status" value="2"/>
</dbReference>
<proteinExistence type="inferred from homology"/>
<dbReference type="Pfam" id="PF13847">
    <property type="entry name" value="Methyltransf_31"/>
    <property type="match status" value="1"/>
</dbReference>
<dbReference type="AlphaFoldDB" id="A0A7L0EH48"/>
<dbReference type="FunFam" id="3.40.50.150:FF:000150">
    <property type="entry name" value="methyltransferase-like protein 13 isoform X1"/>
    <property type="match status" value="1"/>
</dbReference>
<evidence type="ECO:0000256" key="6">
    <source>
        <dbReference type="ARBA" id="ARBA00081503"/>
    </source>
</evidence>
<feature type="non-terminal residue" evidence="9">
    <location>
        <position position="693"/>
    </location>
</feature>
<dbReference type="NCBIfam" id="NF037959">
    <property type="entry name" value="MFS_SpdSyn"/>
    <property type="match status" value="1"/>
</dbReference>
<evidence type="ECO:0000313" key="10">
    <source>
        <dbReference type="Proteomes" id="UP000550660"/>
    </source>
</evidence>
<dbReference type="OrthoDB" id="411785at2759"/>
<feature type="non-terminal residue" evidence="9">
    <location>
        <position position="1"/>
    </location>
</feature>
<feature type="compositionally biased region" description="Basic residues" evidence="7">
    <location>
        <begin position="434"/>
        <end position="444"/>
    </location>
</feature>
<dbReference type="SUPFAM" id="SSF53335">
    <property type="entry name" value="S-adenosyl-L-methionine-dependent methyltransferases"/>
    <property type="match status" value="2"/>
</dbReference>
<dbReference type="FunFam" id="3.40.50.150:FF:000110">
    <property type="entry name" value="methyltransferase-like protein 13 isoform X1"/>
    <property type="match status" value="1"/>
</dbReference>
<comment type="caution">
    <text evidence="9">The sequence shown here is derived from an EMBL/GenBank/DDBJ whole genome shotgun (WGS) entry which is preliminary data.</text>
</comment>
<evidence type="ECO:0000256" key="4">
    <source>
        <dbReference type="ARBA" id="ARBA00023268"/>
    </source>
</evidence>
<reference evidence="9 10" key="1">
    <citation type="submission" date="2019-09" db="EMBL/GenBank/DDBJ databases">
        <title>Bird 10,000 Genomes (B10K) Project - Family phase.</title>
        <authorList>
            <person name="Zhang G."/>
        </authorList>
    </citation>
    <scope>NUCLEOTIDE SEQUENCE [LARGE SCALE GENOMIC DNA]</scope>
    <source>
        <strain evidence="9">B10K-DU-007-40</strain>
        <tissue evidence="9">Mixed tissue sample</tissue>
    </source>
</reference>
<evidence type="ECO:0000313" key="9">
    <source>
        <dbReference type="EMBL" id="NXJ82071.1"/>
    </source>
</evidence>
<dbReference type="PANTHER" id="PTHR12176">
    <property type="entry name" value="SAM-DEPENDENT METHYLTRANSFERASE SUPERFAMILY PROTEIN"/>
    <property type="match status" value="1"/>
</dbReference>
<evidence type="ECO:0000256" key="7">
    <source>
        <dbReference type="SAM" id="MobiDB-lite"/>
    </source>
</evidence>
<dbReference type="InterPro" id="IPR029063">
    <property type="entry name" value="SAM-dependent_MTases_sf"/>
</dbReference>
<dbReference type="GO" id="GO:0005737">
    <property type="term" value="C:cytoplasm"/>
    <property type="evidence" value="ECO:0007669"/>
    <property type="project" value="UniProtKB-ARBA"/>
</dbReference>
<dbReference type="GO" id="GO:0008168">
    <property type="term" value="F:methyltransferase activity"/>
    <property type="evidence" value="ECO:0007669"/>
    <property type="project" value="UniProtKB-KW"/>
</dbReference>
<dbReference type="PANTHER" id="PTHR12176:SF78">
    <property type="entry name" value="EEF1A LYSINE AND N-TERMINAL METHYLTRANSFERASE"/>
    <property type="match status" value="1"/>
</dbReference>
<evidence type="ECO:0000259" key="8">
    <source>
        <dbReference type="Pfam" id="PF13847"/>
    </source>
</evidence>